<evidence type="ECO:0000256" key="3">
    <source>
        <dbReference type="SAM" id="MobiDB-lite"/>
    </source>
</evidence>
<gene>
    <name evidence="6" type="ORF">H1R20_g11760</name>
</gene>
<dbReference type="Gene3D" id="2.40.70.10">
    <property type="entry name" value="Acid Proteases"/>
    <property type="match status" value="1"/>
</dbReference>
<evidence type="ECO:0000259" key="5">
    <source>
        <dbReference type="PROSITE" id="PS51767"/>
    </source>
</evidence>
<dbReference type="InterPro" id="IPR034164">
    <property type="entry name" value="Pepsin-like_dom"/>
</dbReference>
<dbReference type="GO" id="GO:0004190">
    <property type="term" value="F:aspartic-type endopeptidase activity"/>
    <property type="evidence" value="ECO:0007669"/>
    <property type="project" value="InterPro"/>
</dbReference>
<feature type="signal peptide" evidence="4">
    <location>
        <begin position="1"/>
        <end position="23"/>
    </location>
</feature>
<dbReference type="SUPFAM" id="SSF50630">
    <property type="entry name" value="Acid proteases"/>
    <property type="match status" value="1"/>
</dbReference>
<dbReference type="PANTHER" id="PTHR47966">
    <property type="entry name" value="BETA-SITE APP-CLEAVING ENZYME, ISOFORM A-RELATED"/>
    <property type="match status" value="1"/>
</dbReference>
<organism evidence="6 7">
    <name type="scientific">Candolleomyces eurysporus</name>
    <dbReference type="NCBI Taxonomy" id="2828524"/>
    <lineage>
        <taxon>Eukaryota</taxon>
        <taxon>Fungi</taxon>
        <taxon>Dikarya</taxon>
        <taxon>Basidiomycota</taxon>
        <taxon>Agaricomycotina</taxon>
        <taxon>Agaricomycetes</taxon>
        <taxon>Agaricomycetidae</taxon>
        <taxon>Agaricales</taxon>
        <taxon>Agaricineae</taxon>
        <taxon>Psathyrellaceae</taxon>
        <taxon>Candolleomyces</taxon>
    </lineage>
</organism>
<proteinExistence type="inferred from homology"/>
<accession>A0A9W8IYP8</accession>
<keyword evidence="7" id="KW-1185">Reference proteome</keyword>
<dbReference type="Pfam" id="PF00026">
    <property type="entry name" value="Asp"/>
    <property type="match status" value="1"/>
</dbReference>
<sequence>MPFKIHLVLSAALASIGLHGVSALQLQFNRRALNAHATSPLTADFHGLLSSSLGTSDGKDAKAISNVQDVRYTTNITLNGHAFLNVKKSTIQGLSELGIDGLLGLSFNVLSASPINDAVQGAYGSQATWGHSVLQNIFDQHPDEPNFVAIDLARTDDLEDVAGGSFGIGEYDERYASVVNAPKLPQYPKGGDRWTTLLEGVKVDGVDVTLKSKLQGVPAGRLLALLDTGDPTAIMPTYLLDAIFSKVPGAISVKSEGVWVVPCNTTTSVSFVFGGEEFPIHPLDLTRIIDDISVGDDAYSACVSAFHGADEWGSGYEISLGGSFLRNVYSVYDFGDAPSGEPYMQLLAQTDPAKAAAQVPTMRSKKMSNLPPEIDPLTLHQMFGDEVDSTAGGAKPVDRASATDASLPKVTGDSESAEGGQLTLATPEIIYFIVYIYSNVASSGSSLASSLTELEYRPHAVMDVVGLPDLEANNHPVSLQNDHLQDTKILERRFWAAGGRGTYWNPFPKISRLTAGAVR</sequence>
<feature type="disulfide bond" evidence="2">
    <location>
        <begin position="263"/>
        <end position="302"/>
    </location>
</feature>
<feature type="region of interest" description="Disordered" evidence="3">
    <location>
        <begin position="388"/>
        <end position="418"/>
    </location>
</feature>
<evidence type="ECO:0000313" key="6">
    <source>
        <dbReference type="EMBL" id="KAJ2925351.1"/>
    </source>
</evidence>
<dbReference type="InterPro" id="IPR021109">
    <property type="entry name" value="Peptidase_aspartic_dom_sf"/>
</dbReference>
<name>A0A9W8IYP8_9AGAR</name>
<dbReference type="AlphaFoldDB" id="A0A9W8IYP8"/>
<dbReference type="InterPro" id="IPR001461">
    <property type="entry name" value="Aspartic_peptidase_A1"/>
</dbReference>
<comment type="similarity">
    <text evidence="1">Belongs to the peptidase A1 family.</text>
</comment>
<dbReference type="PANTHER" id="PTHR47966:SF51">
    <property type="entry name" value="BETA-SITE APP-CLEAVING ENZYME, ISOFORM A-RELATED"/>
    <property type="match status" value="1"/>
</dbReference>
<dbReference type="Proteomes" id="UP001140091">
    <property type="component" value="Unassembled WGS sequence"/>
</dbReference>
<reference evidence="6" key="1">
    <citation type="submission" date="2022-06" db="EMBL/GenBank/DDBJ databases">
        <title>Genome Sequence of Candolleomyces eurysporus.</title>
        <authorList>
            <person name="Buettner E."/>
        </authorList>
    </citation>
    <scope>NUCLEOTIDE SEQUENCE</scope>
    <source>
        <strain evidence="6">VTCC 930004</strain>
    </source>
</reference>
<dbReference type="InterPro" id="IPR033121">
    <property type="entry name" value="PEPTIDASE_A1"/>
</dbReference>
<feature type="non-terminal residue" evidence="6">
    <location>
        <position position="519"/>
    </location>
</feature>
<feature type="domain" description="Peptidase A1" evidence="5">
    <location>
        <begin position="1"/>
        <end position="342"/>
    </location>
</feature>
<evidence type="ECO:0000256" key="4">
    <source>
        <dbReference type="SAM" id="SignalP"/>
    </source>
</evidence>
<feature type="chain" id="PRO_5040754574" description="Peptidase A1 domain-containing protein" evidence="4">
    <location>
        <begin position="24"/>
        <end position="519"/>
    </location>
</feature>
<evidence type="ECO:0000313" key="7">
    <source>
        <dbReference type="Proteomes" id="UP001140091"/>
    </source>
</evidence>
<dbReference type="EMBL" id="JANBPK010001190">
    <property type="protein sequence ID" value="KAJ2925351.1"/>
    <property type="molecule type" value="Genomic_DNA"/>
</dbReference>
<dbReference type="GO" id="GO:0006508">
    <property type="term" value="P:proteolysis"/>
    <property type="evidence" value="ECO:0007669"/>
    <property type="project" value="InterPro"/>
</dbReference>
<comment type="caution">
    <text evidence="6">The sequence shown here is derived from an EMBL/GenBank/DDBJ whole genome shotgun (WGS) entry which is preliminary data.</text>
</comment>
<evidence type="ECO:0000256" key="1">
    <source>
        <dbReference type="ARBA" id="ARBA00007447"/>
    </source>
</evidence>
<dbReference type="OrthoDB" id="771136at2759"/>
<keyword evidence="4" id="KW-0732">Signal</keyword>
<dbReference type="CDD" id="cd05471">
    <property type="entry name" value="pepsin_like"/>
    <property type="match status" value="1"/>
</dbReference>
<protein>
    <recommendedName>
        <fullName evidence="5">Peptidase A1 domain-containing protein</fullName>
    </recommendedName>
</protein>
<dbReference type="PROSITE" id="PS51767">
    <property type="entry name" value="PEPTIDASE_A1"/>
    <property type="match status" value="1"/>
</dbReference>
<evidence type="ECO:0000256" key="2">
    <source>
        <dbReference type="PIRSR" id="PIRSR601461-2"/>
    </source>
</evidence>
<keyword evidence="2" id="KW-1015">Disulfide bond</keyword>